<dbReference type="GO" id="GO:0003676">
    <property type="term" value="F:nucleic acid binding"/>
    <property type="evidence" value="ECO:0007669"/>
    <property type="project" value="InterPro"/>
</dbReference>
<evidence type="ECO:0000259" key="2">
    <source>
        <dbReference type="PROSITE" id="PS50994"/>
    </source>
</evidence>
<comment type="caution">
    <text evidence="3">The sequence shown here is derived from an EMBL/GenBank/DDBJ whole genome shotgun (WGS) entry which is preliminary data.</text>
</comment>
<accession>A0A813RR42</accession>
<proteinExistence type="predicted"/>
<dbReference type="PANTHER" id="PTHR37984">
    <property type="entry name" value="PROTEIN CBG26694"/>
    <property type="match status" value="1"/>
</dbReference>
<keyword evidence="1" id="KW-0175">Coiled coil</keyword>
<protein>
    <recommendedName>
        <fullName evidence="2">Integrase catalytic domain-containing protein</fullName>
    </recommendedName>
</protein>
<name>A0A813RR42_9BILA</name>
<dbReference type="SUPFAM" id="SSF53098">
    <property type="entry name" value="Ribonuclease H-like"/>
    <property type="match status" value="1"/>
</dbReference>
<dbReference type="Gene3D" id="3.30.420.10">
    <property type="entry name" value="Ribonuclease H-like superfamily/Ribonuclease H"/>
    <property type="match status" value="1"/>
</dbReference>
<dbReference type="AlphaFoldDB" id="A0A813RR42"/>
<evidence type="ECO:0000313" key="4">
    <source>
        <dbReference type="Proteomes" id="UP000663879"/>
    </source>
</evidence>
<dbReference type="PANTHER" id="PTHR37984:SF5">
    <property type="entry name" value="PROTEIN NYNRIN-LIKE"/>
    <property type="match status" value="1"/>
</dbReference>
<dbReference type="InterPro" id="IPR001584">
    <property type="entry name" value="Integrase_cat-core"/>
</dbReference>
<evidence type="ECO:0000256" key="1">
    <source>
        <dbReference type="SAM" id="Coils"/>
    </source>
</evidence>
<organism evidence="3 4">
    <name type="scientific">Brachionus calyciflorus</name>
    <dbReference type="NCBI Taxonomy" id="104777"/>
    <lineage>
        <taxon>Eukaryota</taxon>
        <taxon>Metazoa</taxon>
        <taxon>Spiralia</taxon>
        <taxon>Gnathifera</taxon>
        <taxon>Rotifera</taxon>
        <taxon>Eurotatoria</taxon>
        <taxon>Monogononta</taxon>
        <taxon>Pseudotrocha</taxon>
        <taxon>Ploima</taxon>
        <taxon>Brachionidae</taxon>
        <taxon>Brachionus</taxon>
    </lineage>
</organism>
<dbReference type="InterPro" id="IPR036397">
    <property type="entry name" value="RNaseH_sf"/>
</dbReference>
<gene>
    <name evidence="3" type="ORF">OXX778_LOCUS5698</name>
</gene>
<reference evidence="3" key="1">
    <citation type="submission" date="2021-02" db="EMBL/GenBank/DDBJ databases">
        <authorList>
            <person name="Nowell W R."/>
        </authorList>
    </citation>
    <scope>NUCLEOTIDE SEQUENCE</scope>
    <source>
        <strain evidence="3">Ploen Becks lab</strain>
    </source>
</reference>
<feature type="coiled-coil region" evidence="1">
    <location>
        <begin position="100"/>
        <end position="127"/>
    </location>
</feature>
<dbReference type="EMBL" id="CAJNOC010000636">
    <property type="protein sequence ID" value="CAF0785603.1"/>
    <property type="molecule type" value="Genomic_DNA"/>
</dbReference>
<sequence length="303" mass="35477">MIDHLLKLTGTERLTTSPYHPRTNGATERANQTIINCLRKHAEVNTNDWDKWLDIIQLAYNSRVHSTTGFTPYELMFGRKINNFESWKDEKNNENSLEILKRAAQLKKQYEVDIHRSKENVRDAQTQQTATQDKSKNIIIESFEPNTKNYVDELNGKESKNLFVLDKSPYRIDGFRYKFSKTEIRIKTNKSFFGTKSKNKDSGNEVLSRDECLAISISKRCGKLEMICEDDFCSSEKEPQVDYSWLEEQIYVSYHFFVTKIPIRGYTYHQKLFVNSRTSCLPKDLFCVIDTATYIWGSEIIHE</sequence>
<evidence type="ECO:0000313" key="3">
    <source>
        <dbReference type="EMBL" id="CAF0785603.1"/>
    </source>
</evidence>
<dbReference type="InterPro" id="IPR050951">
    <property type="entry name" value="Retrovirus_Pol_polyprotein"/>
</dbReference>
<dbReference type="Proteomes" id="UP000663879">
    <property type="component" value="Unassembled WGS sequence"/>
</dbReference>
<keyword evidence="4" id="KW-1185">Reference proteome</keyword>
<dbReference type="PROSITE" id="PS50994">
    <property type="entry name" value="INTEGRASE"/>
    <property type="match status" value="1"/>
</dbReference>
<dbReference type="InterPro" id="IPR012337">
    <property type="entry name" value="RNaseH-like_sf"/>
</dbReference>
<dbReference type="OrthoDB" id="10060729at2759"/>
<feature type="domain" description="Integrase catalytic" evidence="2">
    <location>
        <begin position="1"/>
        <end position="80"/>
    </location>
</feature>
<dbReference type="GO" id="GO:0015074">
    <property type="term" value="P:DNA integration"/>
    <property type="evidence" value="ECO:0007669"/>
    <property type="project" value="InterPro"/>
</dbReference>